<dbReference type="GO" id="GO:0002181">
    <property type="term" value="P:cytoplasmic translation"/>
    <property type="evidence" value="ECO:0007669"/>
    <property type="project" value="TreeGrafter"/>
</dbReference>
<dbReference type="Gene3D" id="3.40.1120.10">
    <property type="entry name" value="Ribosomal protein l15e"/>
    <property type="match status" value="2"/>
</dbReference>
<dbReference type="EMBL" id="JAJJMA010089237">
    <property type="protein sequence ID" value="MCL7029335.1"/>
    <property type="molecule type" value="Genomic_DNA"/>
</dbReference>
<dbReference type="Proteomes" id="UP001177140">
    <property type="component" value="Unassembled WGS sequence"/>
</dbReference>
<feature type="transmembrane region" description="Helical" evidence="5">
    <location>
        <begin position="137"/>
        <end position="153"/>
    </location>
</feature>
<dbReference type="GO" id="GO:0003735">
    <property type="term" value="F:structural constituent of ribosome"/>
    <property type="evidence" value="ECO:0007669"/>
    <property type="project" value="InterPro"/>
</dbReference>
<protein>
    <recommendedName>
        <fullName evidence="4">Ribosomal protein L15</fullName>
    </recommendedName>
</protein>
<evidence type="ECO:0000256" key="4">
    <source>
        <dbReference type="RuleBase" id="RU000663"/>
    </source>
</evidence>
<dbReference type="PANTHER" id="PTHR11847:SF4">
    <property type="entry name" value="LARGE RIBOSOMAL SUBUNIT PROTEIN EL15"/>
    <property type="match status" value="1"/>
</dbReference>
<dbReference type="GO" id="GO:0003723">
    <property type="term" value="F:RNA binding"/>
    <property type="evidence" value="ECO:0007669"/>
    <property type="project" value="TreeGrafter"/>
</dbReference>
<name>A0AA41S5J2_PAPNU</name>
<sequence length="175" mass="20357">MSAYTYVSEFVEEKQSDVMRFLQRVRCWEYCQQPFHLRCYPSSSAMSFTVYMLDLGGCKRLVPKGIVFGKRQNQHVTQLKFKMNKYFKIVLVDAAHNAVHNDPGIHWICNPVHKLHRKLCGLTSAGKKYTERQRNNTCCLFVLGFVLLYYLVLDSRSFVMSSHFGIIVPNDFSVL</sequence>
<evidence type="ECO:0000256" key="5">
    <source>
        <dbReference type="SAM" id="Phobius"/>
    </source>
</evidence>
<dbReference type="SUPFAM" id="SSF54189">
    <property type="entry name" value="Ribosomal proteins S24e, L23 and L15e"/>
    <property type="match status" value="1"/>
</dbReference>
<dbReference type="Pfam" id="PF00827">
    <property type="entry name" value="Ribosomal_L15e"/>
    <property type="match status" value="2"/>
</dbReference>
<dbReference type="GO" id="GO:0022625">
    <property type="term" value="C:cytosolic large ribosomal subunit"/>
    <property type="evidence" value="ECO:0007669"/>
    <property type="project" value="TreeGrafter"/>
</dbReference>
<dbReference type="InterPro" id="IPR012678">
    <property type="entry name" value="Ribosomal_uL23/eL15/eS24_sf"/>
</dbReference>
<reference evidence="6" key="1">
    <citation type="submission" date="2022-03" db="EMBL/GenBank/DDBJ databases">
        <title>A functionally conserved STORR gene fusion in Papaver species that diverged 16.8 million years ago.</title>
        <authorList>
            <person name="Catania T."/>
        </authorList>
    </citation>
    <scope>NUCLEOTIDE SEQUENCE</scope>
    <source>
        <strain evidence="6">S-191538</strain>
    </source>
</reference>
<accession>A0AA41S5J2</accession>
<dbReference type="InterPro" id="IPR024794">
    <property type="entry name" value="Rbsml_eL15_core_dom_sf"/>
</dbReference>
<evidence type="ECO:0000313" key="7">
    <source>
        <dbReference type="Proteomes" id="UP001177140"/>
    </source>
</evidence>
<evidence type="ECO:0000256" key="3">
    <source>
        <dbReference type="ARBA" id="ARBA00023274"/>
    </source>
</evidence>
<dbReference type="InterPro" id="IPR000439">
    <property type="entry name" value="Ribosomal_eL15"/>
</dbReference>
<proteinExistence type="inferred from homology"/>
<comment type="similarity">
    <text evidence="1 4">Belongs to the eukaryotic ribosomal protein eL15 family.</text>
</comment>
<keyword evidence="5" id="KW-1133">Transmembrane helix</keyword>
<dbReference type="SMART" id="SM01384">
    <property type="entry name" value="Ribosomal_L15e"/>
    <property type="match status" value="1"/>
</dbReference>
<evidence type="ECO:0000256" key="1">
    <source>
        <dbReference type="ARBA" id="ARBA00006857"/>
    </source>
</evidence>
<comment type="caution">
    <text evidence="6">The sequence shown here is derived from an EMBL/GenBank/DDBJ whole genome shotgun (WGS) entry which is preliminary data.</text>
</comment>
<keyword evidence="5" id="KW-0472">Membrane</keyword>
<organism evidence="6 7">
    <name type="scientific">Papaver nudicaule</name>
    <name type="common">Iceland poppy</name>
    <dbReference type="NCBI Taxonomy" id="74823"/>
    <lineage>
        <taxon>Eukaryota</taxon>
        <taxon>Viridiplantae</taxon>
        <taxon>Streptophyta</taxon>
        <taxon>Embryophyta</taxon>
        <taxon>Tracheophyta</taxon>
        <taxon>Spermatophyta</taxon>
        <taxon>Magnoliopsida</taxon>
        <taxon>Ranunculales</taxon>
        <taxon>Papaveraceae</taxon>
        <taxon>Papaveroideae</taxon>
        <taxon>Papaver</taxon>
    </lineage>
</organism>
<keyword evidence="3 4" id="KW-0687">Ribonucleoprotein</keyword>
<dbReference type="AlphaFoldDB" id="A0AA41S5J2"/>
<gene>
    <name evidence="6" type="ORF">MKW94_009210</name>
</gene>
<evidence type="ECO:0000313" key="6">
    <source>
        <dbReference type="EMBL" id="MCL7029335.1"/>
    </source>
</evidence>
<evidence type="ECO:0000256" key="2">
    <source>
        <dbReference type="ARBA" id="ARBA00022980"/>
    </source>
</evidence>
<keyword evidence="5" id="KW-0812">Transmembrane</keyword>
<keyword evidence="2 4" id="KW-0689">Ribosomal protein</keyword>
<keyword evidence="7" id="KW-1185">Reference proteome</keyword>
<dbReference type="PANTHER" id="PTHR11847">
    <property type="entry name" value="RIBOSOMAL PROTEIN L15"/>
    <property type="match status" value="1"/>
</dbReference>